<reference evidence="3" key="1">
    <citation type="submission" date="2020-07" db="EMBL/GenBank/DDBJ databases">
        <title>Complete genome sequencing of Clostridia bacterium strain 12CBH8.</title>
        <authorList>
            <person name="Sakamoto M."/>
            <person name="Murakami T."/>
            <person name="Mori H."/>
        </authorList>
    </citation>
    <scope>NUCLEOTIDE SEQUENCE [LARGE SCALE GENOMIC DNA]</scope>
    <source>
        <strain evidence="3">12CBH8</strain>
    </source>
</reference>
<dbReference type="InterPro" id="IPR004509">
    <property type="entry name" value="Competence_ComEA_HhH"/>
</dbReference>
<gene>
    <name evidence="2" type="ORF">C12CBH8_12040</name>
</gene>
<dbReference type="Pfam" id="PF12836">
    <property type="entry name" value="HHH_3"/>
    <property type="match status" value="1"/>
</dbReference>
<proteinExistence type="predicted"/>
<dbReference type="InterPro" id="IPR010994">
    <property type="entry name" value="RuvA_2-like"/>
</dbReference>
<name>A0A7I8D3J6_9FIRM</name>
<dbReference type="EMBL" id="AP023321">
    <property type="protein sequence ID" value="BCI60565.1"/>
    <property type="molecule type" value="Genomic_DNA"/>
</dbReference>
<keyword evidence="3" id="KW-1185">Reference proteome</keyword>
<dbReference type="SUPFAM" id="SSF47781">
    <property type="entry name" value="RuvA domain 2-like"/>
    <property type="match status" value="1"/>
</dbReference>
<dbReference type="Proteomes" id="UP000593890">
    <property type="component" value="Chromosome"/>
</dbReference>
<evidence type="ECO:0000313" key="3">
    <source>
        <dbReference type="Proteomes" id="UP000593890"/>
    </source>
</evidence>
<dbReference type="NCBIfam" id="TIGR00426">
    <property type="entry name" value="competence protein ComEA helix-hairpin-helix repeat region"/>
    <property type="match status" value="1"/>
</dbReference>
<dbReference type="PANTHER" id="PTHR21180">
    <property type="entry name" value="ENDONUCLEASE/EXONUCLEASE/PHOSPHATASE FAMILY DOMAIN-CONTAINING PROTEIN 1"/>
    <property type="match status" value="1"/>
</dbReference>
<accession>A0A7I8D3J6</accession>
<feature type="region of interest" description="Disordered" evidence="1">
    <location>
        <begin position="1"/>
        <end position="23"/>
    </location>
</feature>
<sequence>MPGSDPSEDLSSSPEESPKININTATKEDLLTLKGINISLAKKIIAYRESEGPFEKIEDLMNVYGIDERIFNRIKDDICV</sequence>
<protein>
    <recommendedName>
        <fullName evidence="4">Helix-hairpin-helix domain-containing protein</fullName>
    </recommendedName>
</protein>
<dbReference type="AlphaFoldDB" id="A0A7I8D3J6"/>
<dbReference type="PANTHER" id="PTHR21180:SF32">
    <property type="entry name" value="ENDONUCLEASE_EXONUCLEASE_PHOSPHATASE FAMILY DOMAIN-CONTAINING PROTEIN 1"/>
    <property type="match status" value="1"/>
</dbReference>
<dbReference type="KEGG" id="sman:C12CBH8_12040"/>
<dbReference type="InterPro" id="IPR051675">
    <property type="entry name" value="Endo/Exo/Phosphatase_dom_1"/>
</dbReference>
<organism evidence="2 3">
    <name type="scientific">Solibaculum mannosilyticum</name>
    <dbReference type="NCBI Taxonomy" id="2780922"/>
    <lineage>
        <taxon>Bacteria</taxon>
        <taxon>Bacillati</taxon>
        <taxon>Bacillota</taxon>
        <taxon>Clostridia</taxon>
        <taxon>Eubacteriales</taxon>
        <taxon>Oscillospiraceae</taxon>
        <taxon>Solibaculum</taxon>
    </lineage>
</organism>
<evidence type="ECO:0000313" key="2">
    <source>
        <dbReference type="EMBL" id="BCI60565.1"/>
    </source>
</evidence>
<evidence type="ECO:0000256" key="1">
    <source>
        <dbReference type="SAM" id="MobiDB-lite"/>
    </source>
</evidence>
<evidence type="ECO:0008006" key="4">
    <source>
        <dbReference type="Google" id="ProtNLM"/>
    </source>
</evidence>
<dbReference type="Gene3D" id="1.10.150.280">
    <property type="entry name" value="AF1531-like domain"/>
    <property type="match status" value="1"/>
</dbReference>